<protein>
    <submittedName>
        <fullName evidence="1">Uncharacterized protein</fullName>
    </submittedName>
</protein>
<organism evidence="1 2">
    <name type="scientific">Pectobacterium araliae</name>
    <dbReference type="NCBI Taxonomy" id="3073862"/>
    <lineage>
        <taxon>Bacteria</taxon>
        <taxon>Pseudomonadati</taxon>
        <taxon>Pseudomonadota</taxon>
        <taxon>Gammaproteobacteria</taxon>
        <taxon>Enterobacterales</taxon>
        <taxon>Pectobacteriaceae</taxon>
        <taxon>Pectobacterium</taxon>
    </lineage>
</organism>
<sequence length="62" mass="7446">MTISDSTERYFGFNTDKYTVYFSNRDGKWGFEELQCAKDDNNQDSFTRVLVEQSNMPQWFKE</sequence>
<dbReference type="Proteomes" id="UP001377830">
    <property type="component" value="Chromosome"/>
</dbReference>
<evidence type="ECO:0000313" key="1">
    <source>
        <dbReference type="EMBL" id="BES86448.1"/>
    </source>
</evidence>
<reference evidence="2" key="1">
    <citation type="journal article" date="2024" name="Int. J. Syst. Evol. Microbiol.">
        <title>Pectobacterium araliae sp. nov., a pathogen causing bacterial soft rot of Japanese angelica tree in Japan.</title>
        <authorList>
            <person name="Sawada H."/>
            <person name="Someya N."/>
            <person name="Morohoshi T."/>
            <person name="Ono M."/>
            <person name="Satou M."/>
        </authorList>
    </citation>
    <scope>NUCLEOTIDE SEQUENCE [LARGE SCALE GENOMIC DNA]</scope>
    <source>
        <strain evidence="2">MAFF 302110</strain>
    </source>
</reference>
<keyword evidence="2" id="KW-1185">Reference proteome</keyword>
<dbReference type="KEGG" id="parl:PEC302110_35450"/>
<dbReference type="AlphaFoldDB" id="A0AAN0MMS7"/>
<name>A0AAN0MMS7_9GAMM</name>
<proteinExistence type="predicted"/>
<evidence type="ECO:0000313" key="2">
    <source>
        <dbReference type="Proteomes" id="UP001377830"/>
    </source>
</evidence>
<dbReference type="EMBL" id="AP028908">
    <property type="protein sequence ID" value="BES86448.1"/>
    <property type="molecule type" value="Genomic_DNA"/>
</dbReference>
<accession>A0AAN0MMS7</accession>
<gene>
    <name evidence="1" type="ORF">PEC302110_35450</name>
</gene>